<dbReference type="InterPro" id="IPR050469">
    <property type="entry name" value="Diguanylate_Cyclase"/>
</dbReference>
<protein>
    <recommendedName>
        <fullName evidence="1">diguanylate cyclase</fullName>
        <ecNumber evidence="1">2.7.7.65</ecNumber>
    </recommendedName>
</protein>
<evidence type="ECO:0000256" key="3">
    <source>
        <dbReference type="SAM" id="Phobius"/>
    </source>
</evidence>
<dbReference type="InterPro" id="IPR029787">
    <property type="entry name" value="Nucleotide_cyclase"/>
</dbReference>
<dbReference type="PANTHER" id="PTHR45138">
    <property type="entry name" value="REGULATORY COMPONENTS OF SENSORY TRANSDUCTION SYSTEM"/>
    <property type="match status" value="1"/>
</dbReference>
<dbReference type="NCBIfam" id="TIGR00254">
    <property type="entry name" value="GGDEF"/>
    <property type="match status" value="1"/>
</dbReference>
<evidence type="ECO:0000256" key="2">
    <source>
        <dbReference type="ARBA" id="ARBA00034247"/>
    </source>
</evidence>
<keyword evidence="3" id="KW-1133">Transmembrane helix</keyword>
<dbReference type="SUPFAM" id="SSF55073">
    <property type="entry name" value="Nucleotide cyclase"/>
    <property type="match status" value="1"/>
</dbReference>
<dbReference type="PANTHER" id="PTHR45138:SF9">
    <property type="entry name" value="DIGUANYLATE CYCLASE DGCM-RELATED"/>
    <property type="match status" value="1"/>
</dbReference>
<dbReference type="InterPro" id="IPR043128">
    <property type="entry name" value="Rev_trsase/Diguanyl_cyclase"/>
</dbReference>
<feature type="transmembrane region" description="Helical" evidence="3">
    <location>
        <begin position="53"/>
        <end position="73"/>
    </location>
</feature>
<keyword evidence="6" id="KW-1185">Reference proteome</keyword>
<dbReference type="SMART" id="SM00267">
    <property type="entry name" value="GGDEF"/>
    <property type="match status" value="1"/>
</dbReference>
<keyword evidence="3" id="KW-0472">Membrane</keyword>
<evidence type="ECO:0000256" key="1">
    <source>
        <dbReference type="ARBA" id="ARBA00012528"/>
    </source>
</evidence>
<dbReference type="CDD" id="cd01949">
    <property type="entry name" value="GGDEF"/>
    <property type="match status" value="1"/>
</dbReference>
<evidence type="ECO:0000259" key="4">
    <source>
        <dbReference type="PROSITE" id="PS50887"/>
    </source>
</evidence>
<sequence length="301" mass="32522">MKPTISTAASKIGSSLTLKIFAVCFVSTHIPLLALVIYLFWGFDNNPMPVLGAIVAATLVGTVFSLTAVWMLLRPLHEVAEAMKKYRAVGVVPQISSARSDEVGVVANGVTKLIADLDATLSQLRVQASTDMLTGLGNRRWMKEIGTLEVIRAARENEVVSIIVFDLDHFKSINDEFGHEIGDRVLIAAGATIEQNLRPYDAAARIGGEEFCVVLPRTSAQDAVAVAERLRKSLAVQTVPPLVAGRVTASFGVYCGDARNQTLEDMMAAADQQLYAAKKAGRNTVHWGSANPKDDSMRGRR</sequence>
<feature type="transmembrane region" description="Helical" evidence="3">
    <location>
        <begin position="20"/>
        <end position="41"/>
    </location>
</feature>
<accession>A0ABU0BLU9</accession>
<dbReference type="Pfam" id="PF00990">
    <property type="entry name" value="GGDEF"/>
    <property type="match status" value="1"/>
</dbReference>
<dbReference type="EC" id="2.7.7.65" evidence="1"/>
<dbReference type="RefSeq" id="WP_307227919.1">
    <property type="nucleotide sequence ID" value="NZ_JAUSVF010000001.1"/>
</dbReference>
<keyword evidence="3" id="KW-0812">Transmembrane</keyword>
<feature type="domain" description="GGDEF" evidence="4">
    <location>
        <begin position="158"/>
        <end position="290"/>
    </location>
</feature>
<organism evidence="5 6">
    <name type="scientific">Pararhizobium capsulatum DSM 1112</name>
    <dbReference type="NCBI Taxonomy" id="1121113"/>
    <lineage>
        <taxon>Bacteria</taxon>
        <taxon>Pseudomonadati</taxon>
        <taxon>Pseudomonadota</taxon>
        <taxon>Alphaproteobacteria</taxon>
        <taxon>Hyphomicrobiales</taxon>
        <taxon>Rhizobiaceae</taxon>
        <taxon>Rhizobium/Agrobacterium group</taxon>
        <taxon>Pararhizobium</taxon>
    </lineage>
</organism>
<dbReference type="Proteomes" id="UP001230207">
    <property type="component" value="Unassembled WGS sequence"/>
</dbReference>
<dbReference type="Gene3D" id="3.30.70.270">
    <property type="match status" value="1"/>
</dbReference>
<dbReference type="InterPro" id="IPR000160">
    <property type="entry name" value="GGDEF_dom"/>
</dbReference>
<reference evidence="5 6" key="1">
    <citation type="submission" date="2023-07" db="EMBL/GenBank/DDBJ databases">
        <title>Genomic Encyclopedia of Type Strains, Phase IV (KMG-IV): sequencing the most valuable type-strain genomes for metagenomic binning, comparative biology and taxonomic classification.</title>
        <authorList>
            <person name="Goeker M."/>
        </authorList>
    </citation>
    <scope>NUCLEOTIDE SEQUENCE [LARGE SCALE GENOMIC DNA]</scope>
    <source>
        <strain evidence="5 6">DSM 1112</strain>
    </source>
</reference>
<evidence type="ECO:0000313" key="5">
    <source>
        <dbReference type="EMBL" id="MDQ0319218.1"/>
    </source>
</evidence>
<comment type="caution">
    <text evidence="5">The sequence shown here is derived from an EMBL/GenBank/DDBJ whole genome shotgun (WGS) entry which is preliminary data.</text>
</comment>
<gene>
    <name evidence="5" type="ORF">QO002_001356</name>
</gene>
<name>A0ABU0BLU9_9HYPH</name>
<dbReference type="PROSITE" id="PS50887">
    <property type="entry name" value="GGDEF"/>
    <property type="match status" value="1"/>
</dbReference>
<comment type="catalytic activity">
    <reaction evidence="2">
        <text>2 GTP = 3',3'-c-di-GMP + 2 diphosphate</text>
        <dbReference type="Rhea" id="RHEA:24898"/>
        <dbReference type="ChEBI" id="CHEBI:33019"/>
        <dbReference type="ChEBI" id="CHEBI:37565"/>
        <dbReference type="ChEBI" id="CHEBI:58805"/>
        <dbReference type="EC" id="2.7.7.65"/>
    </reaction>
</comment>
<evidence type="ECO:0000313" key="6">
    <source>
        <dbReference type="Proteomes" id="UP001230207"/>
    </source>
</evidence>
<dbReference type="EMBL" id="JAUSVF010000001">
    <property type="protein sequence ID" value="MDQ0319218.1"/>
    <property type="molecule type" value="Genomic_DNA"/>
</dbReference>
<proteinExistence type="predicted"/>